<organism evidence="5 6">
    <name type="scientific">Luteimicrobium xylanilyticum</name>
    <dbReference type="NCBI Taxonomy" id="1133546"/>
    <lineage>
        <taxon>Bacteria</taxon>
        <taxon>Bacillati</taxon>
        <taxon>Actinomycetota</taxon>
        <taxon>Actinomycetes</taxon>
        <taxon>Micrococcales</taxon>
        <taxon>Luteimicrobium</taxon>
    </lineage>
</organism>
<dbReference type="Gene3D" id="2.60.40.10">
    <property type="entry name" value="Immunoglobulins"/>
    <property type="match status" value="1"/>
</dbReference>
<dbReference type="EC" id="3.2.1.4" evidence="5"/>
<evidence type="ECO:0000313" key="5">
    <source>
        <dbReference type="EMBL" id="QFU99648.1"/>
    </source>
</evidence>
<dbReference type="InterPro" id="IPR006626">
    <property type="entry name" value="PbH1"/>
</dbReference>
<dbReference type="SMART" id="SM00710">
    <property type="entry name" value="PbH1"/>
    <property type="match status" value="6"/>
</dbReference>
<dbReference type="Pfam" id="PF13229">
    <property type="entry name" value="Beta_helix"/>
    <property type="match status" value="1"/>
</dbReference>
<dbReference type="InterPro" id="IPR013783">
    <property type="entry name" value="Ig-like_fold"/>
</dbReference>
<evidence type="ECO:0000256" key="2">
    <source>
        <dbReference type="SAM" id="MobiDB-lite"/>
    </source>
</evidence>
<protein>
    <submittedName>
        <fullName evidence="5">Cellulase</fullName>
        <ecNumber evidence="5">3.2.1.4</ecNumber>
    </submittedName>
</protein>
<accession>A0A5P9QDU0</accession>
<feature type="compositionally biased region" description="Basic residues" evidence="2">
    <location>
        <begin position="990"/>
        <end position="1000"/>
    </location>
</feature>
<evidence type="ECO:0000259" key="4">
    <source>
        <dbReference type="PROSITE" id="PS50835"/>
    </source>
</evidence>
<dbReference type="InterPro" id="IPR003599">
    <property type="entry name" value="Ig_sub"/>
</dbReference>
<dbReference type="InterPro" id="IPR008979">
    <property type="entry name" value="Galactose-bd-like_sf"/>
</dbReference>
<dbReference type="InterPro" id="IPR007110">
    <property type="entry name" value="Ig-like_dom"/>
</dbReference>
<dbReference type="InterPro" id="IPR006311">
    <property type="entry name" value="TAT_signal"/>
</dbReference>
<dbReference type="Pfam" id="PF02018">
    <property type="entry name" value="CBM_4_9"/>
    <property type="match status" value="1"/>
</dbReference>
<dbReference type="InterPro" id="IPR012334">
    <property type="entry name" value="Pectin_lyas_fold"/>
</dbReference>
<dbReference type="SUPFAM" id="SSF48726">
    <property type="entry name" value="Immunoglobulin"/>
    <property type="match status" value="1"/>
</dbReference>
<dbReference type="RefSeq" id="WP_036947495.1">
    <property type="nucleotide sequence ID" value="NZ_BAABIH010000016.1"/>
</dbReference>
<name>A0A5P9QDU0_9MICO</name>
<feature type="chain" id="PRO_5024980334" evidence="3">
    <location>
        <begin position="34"/>
        <end position="1000"/>
    </location>
</feature>
<dbReference type="Gene3D" id="2.60.120.260">
    <property type="entry name" value="Galactose-binding domain-like"/>
    <property type="match status" value="1"/>
</dbReference>
<dbReference type="PROSITE" id="PS51318">
    <property type="entry name" value="TAT"/>
    <property type="match status" value="1"/>
</dbReference>
<dbReference type="InterPro" id="IPR039448">
    <property type="entry name" value="Beta_helix"/>
</dbReference>
<feature type="domain" description="Ig-like" evidence="4">
    <location>
        <begin position="777"/>
        <end position="861"/>
    </location>
</feature>
<evidence type="ECO:0000256" key="3">
    <source>
        <dbReference type="SAM" id="SignalP"/>
    </source>
</evidence>
<gene>
    <name evidence="5" type="ORF">KDY119_03183</name>
</gene>
<dbReference type="AlphaFoldDB" id="A0A5P9QDU0"/>
<dbReference type="InterPro" id="IPR011050">
    <property type="entry name" value="Pectin_lyase_fold/virulence"/>
</dbReference>
<dbReference type="PROSITE" id="PS50835">
    <property type="entry name" value="IG_LIKE"/>
    <property type="match status" value="1"/>
</dbReference>
<dbReference type="InterPro" id="IPR036179">
    <property type="entry name" value="Ig-like_dom_sf"/>
</dbReference>
<dbReference type="SUPFAM" id="SSF49785">
    <property type="entry name" value="Galactose-binding domain-like"/>
    <property type="match status" value="1"/>
</dbReference>
<keyword evidence="1 5" id="KW-0378">Hydrolase</keyword>
<dbReference type="EMBL" id="CP045529">
    <property type="protein sequence ID" value="QFU99648.1"/>
    <property type="molecule type" value="Genomic_DNA"/>
</dbReference>
<dbReference type="GO" id="GO:0005975">
    <property type="term" value="P:carbohydrate metabolic process"/>
    <property type="evidence" value="ECO:0007669"/>
    <property type="project" value="UniProtKB-ARBA"/>
</dbReference>
<dbReference type="KEGG" id="lxl:KDY119_03183"/>
<dbReference type="InterPro" id="IPR003305">
    <property type="entry name" value="CenC_carb-bd"/>
</dbReference>
<evidence type="ECO:0000313" key="6">
    <source>
        <dbReference type="Proteomes" id="UP000326702"/>
    </source>
</evidence>
<dbReference type="SMART" id="SM00409">
    <property type="entry name" value="IG"/>
    <property type="match status" value="1"/>
</dbReference>
<keyword evidence="6" id="KW-1185">Reference proteome</keyword>
<evidence type="ECO:0000256" key="1">
    <source>
        <dbReference type="ARBA" id="ARBA00022801"/>
    </source>
</evidence>
<keyword evidence="5" id="KW-0326">Glycosidase</keyword>
<keyword evidence="3" id="KW-0732">Signal</keyword>
<sequence length="1000" mass="105004">MTTRRQWRRAAGLGLAATVLAGTALLPTVPASAQPAVAQAHASGTTSYLDCSAGTDGDGTLRHPWNSLDTVDAHTFGPGDTLLLRRGATCDGVLSPQGSGADGRPIVVDAYGPASAGLPKIAGGGVDATVSLHDQSYWELRHLEITNADADPATRYTERRRGVVVSAEDVGEVRHIRLEGLDIHDVYGEGVKDLGGSGGIQLEVSANTDPANRVKTWFDDVVIADNTVEHVNRSGINMSTAWKCRREVGWDGCSTADQTGLPWVPWTGLVIRDNRVDDVGGDGIVVQMNKGALVEGNVVSDVANRPNKSNAGVWAWNADDTVFQGNEVYDVKKLSDNNDGTAFDADYGTRGTVFQNNYSHDNAGGMMLFCGCASWLPVGSAWASDVTFRYNVSENDAMRVGSLAGATDSAFYNNTIVVPDADGQQLFTDSTLGTNMLVANNLVISDRPVTDASTNSKNVVVWRNNVFAGPGSTWPPGDNTTLGSPLPLADGSGLDRFKIRDAALTKAGVPIETTTPGTDLFGDATPTTCAPDVGAYQYSSFDDADCTGLATRLAAGTDDTLTVPANATLQLGGTVSDDATLTVRNRTGAVQTATATSDATSGKTPVALVLRTASDATPVTVECTGTKGACARLTVQRLDDALVDGSFESRSNTPWSSWNTSRTTSDATSGQLRLSITGRGSAEQNVAVQPRTTYTLAGWVVTHATSADDDVRLGVKNTGANPYEHYASPTASGELQHVATTFTTGDETSVTVYCYQPGGSAEAGCDDLTLTTAASAPAVTVQPAATRVRTGDDVDLRAEFSGNGAPTVPWQVQRAGRWRDVPGATSTWLTLRDVNARSAARYRAVGTNAGGTVRTHAARVTVLPARTVRLPQTITVDPIADAVHSDRTVPVTAAASSGLRVTLEAHGACVAQGRSAVRLLRSGTCTVVARQAGDRTWLPARPHGCPSRSPGADTVLSRRGGRAAPGHPDARRPPVRPRLGNNSSKEPAPHAHRARRHLHR</sequence>
<dbReference type="GO" id="GO:0008810">
    <property type="term" value="F:cellulase activity"/>
    <property type="evidence" value="ECO:0007669"/>
    <property type="project" value="UniProtKB-EC"/>
</dbReference>
<reference evidence="5 6" key="1">
    <citation type="submission" date="2019-10" db="EMBL/GenBank/DDBJ databases">
        <title>Genome sequence of Luteimicrobium xylanilyticum HY-24.</title>
        <authorList>
            <person name="Kim D.Y."/>
            <person name="Park H.-Y."/>
        </authorList>
    </citation>
    <scope>NUCLEOTIDE SEQUENCE [LARGE SCALE GENOMIC DNA]</scope>
    <source>
        <strain evidence="5 6">HY-24</strain>
    </source>
</reference>
<feature type="signal peptide" evidence="3">
    <location>
        <begin position="1"/>
        <end position="33"/>
    </location>
</feature>
<dbReference type="Gene3D" id="2.160.20.10">
    <property type="entry name" value="Single-stranded right-handed beta-helix, Pectin lyase-like"/>
    <property type="match status" value="1"/>
</dbReference>
<dbReference type="SUPFAM" id="SSF51126">
    <property type="entry name" value="Pectin lyase-like"/>
    <property type="match status" value="1"/>
</dbReference>
<proteinExistence type="predicted"/>
<feature type="region of interest" description="Disordered" evidence="2">
    <location>
        <begin position="649"/>
        <end position="670"/>
    </location>
</feature>
<dbReference type="Proteomes" id="UP000326702">
    <property type="component" value="Chromosome"/>
</dbReference>
<feature type="region of interest" description="Disordered" evidence="2">
    <location>
        <begin position="939"/>
        <end position="1000"/>
    </location>
</feature>